<dbReference type="Proteomes" id="UP001367508">
    <property type="component" value="Unassembled WGS sequence"/>
</dbReference>
<name>A0AAN9L4C7_CANGL</name>
<keyword evidence="3" id="KW-1185">Reference proteome</keyword>
<evidence type="ECO:0000313" key="3">
    <source>
        <dbReference type="Proteomes" id="UP001367508"/>
    </source>
</evidence>
<feature type="compositionally biased region" description="Basic and acidic residues" evidence="1">
    <location>
        <begin position="16"/>
        <end position="25"/>
    </location>
</feature>
<protein>
    <submittedName>
        <fullName evidence="2">Uncharacterized protein</fullName>
    </submittedName>
</protein>
<evidence type="ECO:0000313" key="2">
    <source>
        <dbReference type="EMBL" id="KAK7329245.1"/>
    </source>
</evidence>
<reference evidence="2 3" key="1">
    <citation type="submission" date="2024-01" db="EMBL/GenBank/DDBJ databases">
        <title>The genomes of 5 underutilized Papilionoideae crops provide insights into root nodulation and disease resistanc.</title>
        <authorList>
            <person name="Jiang F."/>
        </authorList>
    </citation>
    <scope>NUCLEOTIDE SEQUENCE [LARGE SCALE GENOMIC DNA]</scope>
    <source>
        <strain evidence="2">LVBAO_FW01</strain>
        <tissue evidence="2">Leaves</tissue>
    </source>
</reference>
<feature type="region of interest" description="Disordered" evidence="1">
    <location>
        <begin position="33"/>
        <end position="52"/>
    </location>
</feature>
<comment type="caution">
    <text evidence="2">The sequence shown here is derived from an EMBL/GenBank/DDBJ whole genome shotgun (WGS) entry which is preliminary data.</text>
</comment>
<organism evidence="2 3">
    <name type="scientific">Canavalia gladiata</name>
    <name type="common">Sword bean</name>
    <name type="synonym">Dolichos gladiatus</name>
    <dbReference type="NCBI Taxonomy" id="3824"/>
    <lineage>
        <taxon>Eukaryota</taxon>
        <taxon>Viridiplantae</taxon>
        <taxon>Streptophyta</taxon>
        <taxon>Embryophyta</taxon>
        <taxon>Tracheophyta</taxon>
        <taxon>Spermatophyta</taxon>
        <taxon>Magnoliopsida</taxon>
        <taxon>eudicotyledons</taxon>
        <taxon>Gunneridae</taxon>
        <taxon>Pentapetalae</taxon>
        <taxon>rosids</taxon>
        <taxon>fabids</taxon>
        <taxon>Fabales</taxon>
        <taxon>Fabaceae</taxon>
        <taxon>Papilionoideae</taxon>
        <taxon>50 kb inversion clade</taxon>
        <taxon>NPAAA clade</taxon>
        <taxon>indigoferoid/millettioid clade</taxon>
        <taxon>Phaseoleae</taxon>
        <taxon>Canavalia</taxon>
    </lineage>
</organism>
<evidence type="ECO:0000256" key="1">
    <source>
        <dbReference type="SAM" id="MobiDB-lite"/>
    </source>
</evidence>
<gene>
    <name evidence="2" type="ORF">VNO77_23397</name>
</gene>
<proteinExistence type="predicted"/>
<sequence>MGGMVDPRGRQSQSQRKTELVVEGEDSVKDFMDFDKVNNSDGDGDGDEPNNECRGFFSMVVRLFRHRN</sequence>
<dbReference type="AlphaFoldDB" id="A0AAN9L4C7"/>
<accession>A0AAN9L4C7</accession>
<dbReference type="EMBL" id="JAYMYQ010000005">
    <property type="protein sequence ID" value="KAK7329245.1"/>
    <property type="molecule type" value="Genomic_DNA"/>
</dbReference>
<feature type="region of interest" description="Disordered" evidence="1">
    <location>
        <begin position="1"/>
        <end position="25"/>
    </location>
</feature>